<dbReference type="PANTHER" id="PTHR11070:SF63">
    <property type="entry name" value="DNA HELICASE IV"/>
    <property type="match status" value="1"/>
</dbReference>
<evidence type="ECO:0000256" key="7">
    <source>
        <dbReference type="ARBA" id="ARBA00034617"/>
    </source>
</evidence>
<feature type="domain" description="UvrD-like helicase ATP-binding" evidence="11">
    <location>
        <begin position="195"/>
        <end position="502"/>
    </location>
</feature>
<dbReference type="GO" id="GO:0005524">
    <property type="term" value="F:ATP binding"/>
    <property type="evidence" value="ECO:0007669"/>
    <property type="project" value="UniProtKB-UniRule"/>
</dbReference>
<dbReference type="InterPro" id="IPR014016">
    <property type="entry name" value="UvrD-like_ATP-bd"/>
</dbReference>
<dbReference type="InterPro" id="IPR014017">
    <property type="entry name" value="DNA_helicase_UvrD-like_C"/>
</dbReference>
<dbReference type="Gene3D" id="1.10.10.160">
    <property type="match status" value="1"/>
</dbReference>
<dbReference type="GO" id="GO:0000725">
    <property type="term" value="P:recombinational repair"/>
    <property type="evidence" value="ECO:0007669"/>
    <property type="project" value="TreeGrafter"/>
</dbReference>
<dbReference type="InterPro" id="IPR013986">
    <property type="entry name" value="DExx_box_DNA_helicase_dom_sf"/>
</dbReference>
<accession>A0A2N5EFQ2</accession>
<dbReference type="Pfam" id="PF13361">
    <property type="entry name" value="UvrD_C"/>
    <property type="match status" value="1"/>
</dbReference>
<dbReference type="EMBL" id="PJZF01000001">
    <property type="protein sequence ID" value="PLR41368.1"/>
    <property type="molecule type" value="Genomic_DNA"/>
</dbReference>
<reference evidence="12 13" key="1">
    <citation type="submission" date="2017-12" db="EMBL/GenBank/DDBJ databases">
        <title>Characterization of six clinical isolates of Enterochimera gen. nov., a novel genus of the Yersiniaciae family and the three species Enterochimera arupensis sp. nov., Enterochimera coloradensis sp. nov, and Enterochimera californica sp. nov.</title>
        <authorList>
            <person name="Rossi A."/>
            <person name="Fisher M."/>
        </authorList>
    </citation>
    <scope>NUCLEOTIDE SEQUENCE [LARGE SCALE GENOMIC DNA]</scope>
    <source>
        <strain evidence="13">2015-Iso6</strain>
    </source>
</reference>
<evidence type="ECO:0000313" key="12">
    <source>
        <dbReference type="EMBL" id="PLR41368.1"/>
    </source>
</evidence>
<dbReference type="Gene3D" id="3.40.50.300">
    <property type="entry name" value="P-loop containing nucleotide triphosphate hydrolases"/>
    <property type="match status" value="2"/>
</dbReference>
<evidence type="ECO:0000256" key="10">
    <source>
        <dbReference type="PROSITE-ProRule" id="PRU00560"/>
    </source>
</evidence>
<comment type="catalytic activity">
    <reaction evidence="7">
        <text>Couples ATP hydrolysis with the unwinding of duplex DNA by translocating in the 3'-5' direction.</text>
        <dbReference type="EC" id="5.6.2.4"/>
    </reaction>
</comment>
<dbReference type="PANTHER" id="PTHR11070">
    <property type="entry name" value="UVRD / RECB / PCRA DNA HELICASE FAMILY MEMBER"/>
    <property type="match status" value="1"/>
</dbReference>
<evidence type="ECO:0000256" key="9">
    <source>
        <dbReference type="ARBA" id="ARBA00048988"/>
    </source>
</evidence>
<keyword evidence="2 10" id="KW-0547">Nucleotide-binding</keyword>
<name>A0A2N5EFQ2_9GAMM</name>
<proteinExistence type="inferred from homology"/>
<evidence type="ECO:0000256" key="1">
    <source>
        <dbReference type="ARBA" id="ARBA00009922"/>
    </source>
</evidence>
<evidence type="ECO:0000259" key="11">
    <source>
        <dbReference type="PROSITE" id="PS51198"/>
    </source>
</evidence>
<gene>
    <name evidence="12" type="ORF">CYR55_00555</name>
</gene>
<comment type="catalytic activity">
    <reaction evidence="9">
        <text>ATP + H2O = ADP + phosphate + H(+)</text>
        <dbReference type="Rhea" id="RHEA:13065"/>
        <dbReference type="ChEBI" id="CHEBI:15377"/>
        <dbReference type="ChEBI" id="CHEBI:15378"/>
        <dbReference type="ChEBI" id="CHEBI:30616"/>
        <dbReference type="ChEBI" id="CHEBI:43474"/>
        <dbReference type="ChEBI" id="CHEBI:456216"/>
        <dbReference type="EC" id="5.6.2.4"/>
    </reaction>
</comment>
<keyword evidence="13" id="KW-1185">Reference proteome</keyword>
<dbReference type="InterPro" id="IPR022161">
    <property type="entry name" value="Helicase_IV_N"/>
</dbReference>
<dbReference type="AlphaFoldDB" id="A0A2N5EFQ2"/>
<dbReference type="OrthoDB" id="5298826at2"/>
<dbReference type="GO" id="GO:0016887">
    <property type="term" value="F:ATP hydrolysis activity"/>
    <property type="evidence" value="ECO:0007669"/>
    <property type="project" value="RHEA"/>
</dbReference>
<evidence type="ECO:0000256" key="4">
    <source>
        <dbReference type="ARBA" id="ARBA00022806"/>
    </source>
</evidence>
<feature type="binding site" evidence="10">
    <location>
        <begin position="216"/>
        <end position="223"/>
    </location>
    <ligand>
        <name>ATP</name>
        <dbReference type="ChEBI" id="CHEBI:30616"/>
    </ligand>
</feature>
<sequence length="681" mass="75757">MELKATSLGKHLAQHPYNRVRLLNAGVEVSGDKHHYLIPFNQLITIQCKRGIVWGELEFELPEGKVVRLHGTEWQETQRFYHHLSVRWQAWSEEMAAISAQVLAQQQAVIEQAEQQPHWLTQHELATLQQGICEAFDALPMPVSRMAEFASCRAACDLCLRWLEEGAAQCEARNRAWAQRMMADHASFFASVEQGPLNARQMQAVVNGEETIQVRGGAGSGKTSLVVARAGWLLQRGEAGPQQILLLAPDRQGAEALNRRITARLGKVDVEAMAFQALALQIIRQSGRKVPKISKLEEDGNARRKMLLKVWQQQCETKKPQATGWRALLTDDLGWEIPDKAFWKNRALGERLAPRLDQWLGLMRRHGGTQAEMLSGAPDALQSAFQKQMRLLAPLLKAWKAALKEEGAVDSAALRLQAMDVLNKGRFISPWKQILVDDIQAISLGDAQLLAALRAQNSRTGLFATVESRLVYGGSDDVEQPLPLLFSDPHARCELETTYRLDERMADVADGLIRQPSGQGHGVLASLRRGDKKSIQLLPDDQLDALLDKLSGFVDDQQQVLLLARHATLRPASLQKAATRWPKLHITFSTVHDSKGQQAEFVIVLGLQAGRDGFPAPAGETVAEQVLQHAESALTKAQERGLLYVALTRASERVWVLYSPGNPSCFVDELKKRGVPVQRKP</sequence>
<evidence type="ECO:0000256" key="2">
    <source>
        <dbReference type="ARBA" id="ARBA00022741"/>
    </source>
</evidence>
<organism evidence="12 13">
    <name type="scientific">Chimaeribacter californicus</name>
    <dbReference type="NCBI Taxonomy" id="2060067"/>
    <lineage>
        <taxon>Bacteria</taxon>
        <taxon>Pseudomonadati</taxon>
        <taxon>Pseudomonadota</taxon>
        <taxon>Gammaproteobacteria</taxon>
        <taxon>Enterobacterales</taxon>
        <taxon>Yersiniaceae</taxon>
        <taxon>Chimaeribacter</taxon>
    </lineage>
</organism>
<dbReference type="InterPro" id="IPR027417">
    <property type="entry name" value="P-loop_NTPase"/>
</dbReference>
<evidence type="ECO:0000313" key="13">
    <source>
        <dbReference type="Proteomes" id="UP000234240"/>
    </source>
</evidence>
<dbReference type="GO" id="GO:0003677">
    <property type="term" value="F:DNA binding"/>
    <property type="evidence" value="ECO:0007669"/>
    <property type="project" value="InterPro"/>
</dbReference>
<dbReference type="PROSITE" id="PS51198">
    <property type="entry name" value="UVRD_HELICASE_ATP_BIND"/>
    <property type="match status" value="1"/>
</dbReference>
<dbReference type="RefSeq" id="WP_101814232.1">
    <property type="nucleotide sequence ID" value="NZ_PJZF01000001.1"/>
</dbReference>
<evidence type="ECO:0000256" key="3">
    <source>
        <dbReference type="ARBA" id="ARBA00022801"/>
    </source>
</evidence>
<keyword evidence="5 10" id="KW-0067">ATP-binding</keyword>
<dbReference type="FunFam" id="3.40.50.300:FF:000975">
    <property type="entry name" value="DNA helicase"/>
    <property type="match status" value="1"/>
</dbReference>
<protein>
    <recommendedName>
        <fullName evidence="8">DNA 3'-5' helicase</fullName>
        <ecNumber evidence="8">5.6.2.4</ecNumber>
    </recommendedName>
</protein>
<comment type="caution">
    <text evidence="12">The sequence shown here is derived from an EMBL/GenBank/DDBJ whole genome shotgun (WGS) entry which is preliminary data.</text>
</comment>
<dbReference type="EC" id="5.6.2.4" evidence="8"/>
<dbReference type="Pfam" id="PF12462">
    <property type="entry name" value="Helicase_IV_N"/>
    <property type="match status" value="1"/>
</dbReference>
<evidence type="ECO:0000256" key="8">
    <source>
        <dbReference type="ARBA" id="ARBA00034808"/>
    </source>
</evidence>
<dbReference type="Pfam" id="PF00580">
    <property type="entry name" value="UvrD-helicase"/>
    <property type="match status" value="1"/>
</dbReference>
<keyword evidence="3 10" id="KW-0378">Hydrolase</keyword>
<comment type="similarity">
    <text evidence="1">Belongs to the helicase family. UvrD subfamily.</text>
</comment>
<dbReference type="SUPFAM" id="SSF52540">
    <property type="entry name" value="P-loop containing nucleoside triphosphate hydrolases"/>
    <property type="match status" value="1"/>
</dbReference>
<keyword evidence="4 10" id="KW-0347">Helicase</keyword>
<dbReference type="NCBIfam" id="NF008276">
    <property type="entry name" value="PRK11054.1"/>
    <property type="match status" value="1"/>
</dbReference>
<keyword evidence="6" id="KW-0413">Isomerase</keyword>
<dbReference type="GO" id="GO:0005829">
    <property type="term" value="C:cytosol"/>
    <property type="evidence" value="ECO:0007669"/>
    <property type="project" value="TreeGrafter"/>
</dbReference>
<dbReference type="GO" id="GO:0043138">
    <property type="term" value="F:3'-5' DNA helicase activity"/>
    <property type="evidence" value="ECO:0007669"/>
    <property type="project" value="UniProtKB-EC"/>
</dbReference>
<dbReference type="InterPro" id="IPR000212">
    <property type="entry name" value="DNA_helicase_UvrD/REP"/>
</dbReference>
<evidence type="ECO:0000256" key="6">
    <source>
        <dbReference type="ARBA" id="ARBA00023235"/>
    </source>
</evidence>
<dbReference type="Proteomes" id="UP000234240">
    <property type="component" value="Unassembled WGS sequence"/>
</dbReference>
<evidence type="ECO:0000256" key="5">
    <source>
        <dbReference type="ARBA" id="ARBA00022840"/>
    </source>
</evidence>